<evidence type="ECO:0000256" key="1">
    <source>
        <dbReference type="SAM" id="MobiDB-lite"/>
    </source>
</evidence>
<feature type="compositionally biased region" description="Low complexity" evidence="1">
    <location>
        <begin position="1"/>
        <end position="11"/>
    </location>
</feature>
<dbReference type="AlphaFoldDB" id="A0AB34J581"/>
<feature type="region of interest" description="Disordered" evidence="1">
    <location>
        <begin position="1"/>
        <end position="25"/>
    </location>
</feature>
<feature type="compositionally biased region" description="Polar residues" evidence="1">
    <location>
        <begin position="12"/>
        <end position="25"/>
    </location>
</feature>
<protein>
    <submittedName>
        <fullName evidence="2">Uncharacterized protein</fullName>
    </submittedName>
</protein>
<proteinExistence type="predicted"/>
<reference evidence="2 3" key="1">
    <citation type="journal article" date="2024" name="Science">
        <title>Giant polyketide synthase enzymes in the biosynthesis of giant marine polyether toxins.</title>
        <authorList>
            <person name="Fallon T.R."/>
            <person name="Shende V.V."/>
            <person name="Wierzbicki I.H."/>
            <person name="Pendleton A.L."/>
            <person name="Watervoot N.F."/>
            <person name="Auber R.P."/>
            <person name="Gonzalez D.J."/>
            <person name="Wisecaver J.H."/>
            <person name="Moore B.S."/>
        </authorList>
    </citation>
    <scope>NUCLEOTIDE SEQUENCE [LARGE SCALE GENOMIC DNA]</scope>
    <source>
        <strain evidence="2 3">12B1</strain>
    </source>
</reference>
<evidence type="ECO:0000313" key="3">
    <source>
        <dbReference type="Proteomes" id="UP001515480"/>
    </source>
</evidence>
<keyword evidence="3" id="KW-1185">Reference proteome</keyword>
<dbReference type="Proteomes" id="UP001515480">
    <property type="component" value="Unassembled WGS sequence"/>
</dbReference>
<evidence type="ECO:0000313" key="2">
    <source>
        <dbReference type="EMBL" id="KAL1514482.1"/>
    </source>
</evidence>
<organism evidence="2 3">
    <name type="scientific">Prymnesium parvum</name>
    <name type="common">Toxic golden alga</name>
    <dbReference type="NCBI Taxonomy" id="97485"/>
    <lineage>
        <taxon>Eukaryota</taxon>
        <taxon>Haptista</taxon>
        <taxon>Haptophyta</taxon>
        <taxon>Prymnesiophyceae</taxon>
        <taxon>Prymnesiales</taxon>
        <taxon>Prymnesiaceae</taxon>
        <taxon>Prymnesium</taxon>
    </lineage>
</organism>
<sequence>MAAAPSACSSSRRYTSRGSPTKQTAESIDKLIANAEMNLISTTPGAVPPHVDDGGHLPFGGMIGGTRGPSAFGKRKLTTANALGNPQALLLNYPPEPTPANLRCWERNYKSSLYLDPSIEGERLITTNHLAYGFPKEPSYLADQNRTWGNLRQTSFTRPTPSPKYFPPPRSNTPASVEATTYTWKWPAREVRPPAPTLKRPEKVSYSFLEEYELRPPWLKY</sequence>
<feature type="compositionally biased region" description="Pro residues" evidence="1">
    <location>
        <begin position="160"/>
        <end position="171"/>
    </location>
</feature>
<gene>
    <name evidence="2" type="ORF">AB1Y20_003581</name>
</gene>
<feature type="region of interest" description="Disordered" evidence="1">
    <location>
        <begin position="152"/>
        <end position="174"/>
    </location>
</feature>
<dbReference type="EMBL" id="JBGBPQ010000012">
    <property type="protein sequence ID" value="KAL1514482.1"/>
    <property type="molecule type" value="Genomic_DNA"/>
</dbReference>
<name>A0AB34J581_PRYPA</name>
<accession>A0AB34J581</accession>
<comment type="caution">
    <text evidence="2">The sequence shown here is derived from an EMBL/GenBank/DDBJ whole genome shotgun (WGS) entry which is preliminary data.</text>
</comment>